<dbReference type="GO" id="GO:0005886">
    <property type="term" value="C:plasma membrane"/>
    <property type="evidence" value="ECO:0007669"/>
    <property type="project" value="TreeGrafter"/>
</dbReference>
<evidence type="ECO:0000259" key="4">
    <source>
        <dbReference type="PROSITE" id="PS00662"/>
    </source>
</evidence>
<feature type="domain" description="Bacterial type II secretion system protein E" evidence="4">
    <location>
        <begin position="239"/>
        <end position="253"/>
    </location>
</feature>
<dbReference type="Gene3D" id="3.30.450.90">
    <property type="match status" value="1"/>
</dbReference>
<organism evidence="5 6">
    <name type="scientific">Terrilactibacillus tamarindi</name>
    <dbReference type="NCBI Taxonomy" id="2599694"/>
    <lineage>
        <taxon>Bacteria</taxon>
        <taxon>Bacillati</taxon>
        <taxon>Bacillota</taxon>
        <taxon>Bacilli</taxon>
        <taxon>Bacillales</taxon>
        <taxon>Bacillaceae</taxon>
        <taxon>Terrilactibacillus</taxon>
    </lineage>
</organism>
<keyword evidence="6" id="KW-1185">Reference proteome</keyword>
<accession>A0A6N8CQZ3</accession>
<dbReference type="Gene3D" id="3.40.50.300">
    <property type="entry name" value="P-loop containing nucleotide triphosphate hydrolases"/>
    <property type="match status" value="1"/>
</dbReference>
<comment type="similarity">
    <text evidence="1">Belongs to the GSP E family.</text>
</comment>
<evidence type="ECO:0000313" key="6">
    <source>
        <dbReference type="Proteomes" id="UP000440978"/>
    </source>
</evidence>
<evidence type="ECO:0000313" key="5">
    <source>
        <dbReference type="EMBL" id="MTT32659.1"/>
    </source>
</evidence>
<gene>
    <name evidence="5" type="ORF">GMB86_11645</name>
</gene>
<evidence type="ECO:0000256" key="3">
    <source>
        <dbReference type="ARBA" id="ARBA00022840"/>
    </source>
</evidence>
<protein>
    <submittedName>
        <fullName evidence="5">Type II/IV secretion system protein</fullName>
    </submittedName>
</protein>
<dbReference type="SUPFAM" id="SSF52540">
    <property type="entry name" value="P-loop containing nucleoside triphosphate hydrolases"/>
    <property type="match status" value="1"/>
</dbReference>
<dbReference type="InterPro" id="IPR003593">
    <property type="entry name" value="AAA+_ATPase"/>
</dbReference>
<dbReference type="CDD" id="cd01129">
    <property type="entry name" value="PulE-GspE-like"/>
    <property type="match status" value="1"/>
</dbReference>
<dbReference type="GO" id="GO:0005524">
    <property type="term" value="F:ATP binding"/>
    <property type="evidence" value="ECO:0007669"/>
    <property type="project" value="UniProtKB-KW"/>
</dbReference>
<dbReference type="AlphaFoldDB" id="A0A6N8CQZ3"/>
<reference evidence="5 6" key="1">
    <citation type="submission" date="2019-11" db="EMBL/GenBank/DDBJ databases">
        <title>Terrilactibacillus tamarindus sp. nov. BCM23-1 isolated from bark of Tamarindus indica.</title>
        <authorList>
            <person name="Kingkaew E."/>
            <person name="Tanasupawat S."/>
        </authorList>
    </citation>
    <scope>NUCLEOTIDE SEQUENCE [LARGE SCALE GENOMIC DNA]</scope>
    <source>
        <strain evidence="5 6">BCM23-1</strain>
    </source>
</reference>
<dbReference type="InterPro" id="IPR001482">
    <property type="entry name" value="T2SS/T4SS_dom"/>
</dbReference>
<evidence type="ECO:0000256" key="1">
    <source>
        <dbReference type="ARBA" id="ARBA00006611"/>
    </source>
</evidence>
<sequence>MPNRIWNFYFKKEGLIILLWNIDIKLVKEGDLLREISEIELKSQQILKHAIETEASDIHFLPRKHDVLIELRIHGYLYELDMIPIEQAERMISHFKFLAGMDIGEKRRPQSGAMISKVSHQEVHLRLSTLPTPYQESLVIRLQPQKQSIRISDLSIFQESTNQLSSLLKYESGLILVSGPTGSGKTTTLYTLLQAAKKRYNARIITLEDPIERPNDAFVQMQINEKANFSYADGFRALLRHDPDILMIGEIRDIETAKIAVRAALTGHLVLSTVHAFDAPGTVQRLTELGIPTFDLKETLVGVISQRLVRIQCPTCGASCTKQCPHRHQPKQTGIFEILVGIPLHDTLTHGSRQHSRSYKTIEDFILQGIAAGYIPQEAPKGQIRRYVQP</sequence>
<dbReference type="InterPro" id="IPR027417">
    <property type="entry name" value="P-loop_NTPase"/>
</dbReference>
<proteinExistence type="inferred from homology"/>
<dbReference type="EMBL" id="WNHB01000019">
    <property type="protein sequence ID" value="MTT32659.1"/>
    <property type="molecule type" value="Genomic_DNA"/>
</dbReference>
<comment type="caution">
    <text evidence="5">The sequence shown here is derived from an EMBL/GenBank/DDBJ whole genome shotgun (WGS) entry which is preliminary data.</text>
</comment>
<dbReference type="PANTHER" id="PTHR30258:SF2">
    <property type="entry name" value="COMG OPERON PROTEIN 1"/>
    <property type="match status" value="1"/>
</dbReference>
<keyword evidence="2" id="KW-0547">Nucleotide-binding</keyword>
<dbReference type="InterPro" id="IPR047667">
    <property type="entry name" value="ATPase_ComGA"/>
</dbReference>
<name>A0A6N8CQZ3_9BACI</name>
<keyword evidence="3" id="KW-0067">ATP-binding</keyword>
<dbReference type="SMART" id="SM00382">
    <property type="entry name" value="AAA"/>
    <property type="match status" value="1"/>
</dbReference>
<dbReference type="Proteomes" id="UP000440978">
    <property type="component" value="Unassembled WGS sequence"/>
</dbReference>
<dbReference type="NCBIfam" id="NF041000">
    <property type="entry name" value="ATPase_ComGA"/>
    <property type="match status" value="1"/>
</dbReference>
<dbReference type="Pfam" id="PF00437">
    <property type="entry name" value="T2SSE"/>
    <property type="match status" value="1"/>
</dbReference>
<dbReference type="GO" id="GO:0016887">
    <property type="term" value="F:ATP hydrolysis activity"/>
    <property type="evidence" value="ECO:0007669"/>
    <property type="project" value="TreeGrafter"/>
</dbReference>
<dbReference type="PROSITE" id="PS00662">
    <property type="entry name" value="T2SP_E"/>
    <property type="match status" value="1"/>
</dbReference>
<dbReference type="PANTHER" id="PTHR30258">
    <property type="entry name" value="TYPE II SECRETION SYSTEM PROTEIN GSPE-RELATED"/>
    <property type="match status" value="1"/>
</dbReference>
<dbReference type="OrthoDB" id="9808272at2"/>
<evidence type="ECO:0000256" key="2">
    <source>
        <dbReference type="ARBA" id="ARBA00022741"/>
    </source>
</evidence>